<dbReference type="Proteomes" id="UP000775213">
    <property type="component" value="Unassembled WGS sequence"/>
</dbReference>
<gene>
    <name evidence="2" type="ORF">IEQ34_002189</name>
</gene>
<evidence type="ECO:0000256" key="1">
    <source>
        <dbReference type="SAM" id="MobiDB-lite"/>
    </source>
</evidence>
<accession>A0AAV7HJ83</accession>
<feature type="region of interest" description="Disordered" evidence="1">
    <location>
        <begin position="102"/>
        <end position="134"/>
    </location>
</feature>
<evidence type="ECO:0000313" key="3">
    <source>
        <dbReference type="Proteomes" id="UP000775213"/>
    </source>
</evidence>
<keyword evidence="3" id="KW-1185">Reference proteome</keyword>
<protein>
    <submittedName>
        <fullName evidence="2">Uncharacterized protein</fullName>
    </submittedName>
</protein>
<evidence type="ECO:0000313" key="2">
    <source>
        <dbReference type="EMBL" id="KAH0468957.1"/>
    </source>
</evidence>
<reference evidence="2 3" key="1">
    <citation type="journal article" date="2021" name="Hortic Res">
        <title>Chromosome-scale assembly of the Dendrobium chrysotoxum genome enhances the understanding of orchid evolution.</title>
        <authorList>
            <person name="Zhang Y."/>
            <person name="Zhang G.Q."/>
            <person name="Zhang D."/>
            <person name="Liu X.D."/>
            <person name="Xu X.Y."/>
            <person name="Sun W.H."/>
            <person name="Yu X."/>
            <person name="Zhu X."/>
            <person name="Wang Z.W."/>
            <person name="Zhao X."/>
            <person name="Zhong W.Y."/>
            <person name="Chen H."/>
            <person name="Yin W.L."/>
            <person name="Huang T."/>
            <person name="Niu S.C."/>
            <person name="Liu Z.J."/>
        </authorList>
    </citation>
    <scope>NUCLEOTIDE SEQUENCE [LARGE SCALE GENOMIC DNA]</scope>
    <source>
        <strain evidence="2">Lindl</strain>
    </source>
</reference>
<proteinExistence type="predicted"/>
<name>A0AAV7HJ83_DENCH</name>
<organism evidence="2 3">
    <name type="scientific">Dendrobium chrysotoxum</name>
    <name type="common">Orchid</name>
    <dbReference type="NCBI Taxonomy" id="161865"/>
    <lineage>
        <taxon>Eukaryota</taxon>
        <taxon>Viridiplantae</taxon>
        <taxon>Streptophyta</taxon>
        <taxon>Embryophyta</taxon>
        <taxon>Tracheophyta</taxon>
        <taxon>Spermatophyta</taxon>
        <taxon>Magnoliopsida</taxon>
        <taxon>Liliopsida</taxon>
        <taxon>Asparagales</taxon>
        <taxon>Orchidaceae</taxon>
        <taxon>Epidendroideae</taxon>
        <taxon>Malaxideae</taxon>
        <taxon>Dendrobiinae</taxon>
        <taxon>Dendrobium</taxon>
    </lineage>
</organism>
<dbReference type="EMBL" id="JAGFBR010000003">
    <property type="protein sequence ID" value="KAH0468957.1"/>
    <property type="molecule type" value="Genomic_DNA"/>
</dbReference>
<sequence length="134" mass="15472">MARRRVEALEEKLEGEVGKHRADVGSMKECISAMEGRFGNLKDMMKKIIEMQLKTLPVVPTAESKRKKILEEMMRKLMEMRSKTPPTVPIVNPNQNLIRIPLAESKGKEIGRKEFDEKSSFHQEPSSRAPRRRK</sequence>
<dbReference type="AlphaFoldDB" id="A0AAV7HJ83"/>
<feature type="compositionally biased region" description="Basic and acidic residues" evidence="1">
    <location>
        <begin position="105"/>
        <end position="121"/>
    </location>
</feature>
<comment type="caution">
    <text evidence="2">The sequence shown here is derived from an EMBL/GenBank/DDBJ whole genome shotgun (WGS) entry which is preliminary data.</text>
</comment>